<keyword evidence="1" id="KW-1133">Transmembrane helix</keyword>
<feature type="transmembrane region" description="Helical" evidence="1">
    <location>
        <begin position="27"/>
        <end position="46"/>
    </location>
</feature>
<dbReference type="AlphaFoldDB" id="G7E2S6"/>
<comment type="caution">
    <text evidence="2">The sequence shown here is derived from an EMBL/GenBank/DDBJ whole genome shotgun (WGS) entry which is preliminary data.</text>
</comment>
<keyword evidence="3" id="KW-1185">Reference proteome</keyword>
<reference evidence="2 3" key="2">
    <citation type="journal article" date="2012" name="Open Biol.">
        <title>Characteristics of nucleosomes and linker DNA regions on the genome of the basidiomycete Mixia osmundae revealed by mono- and dinucleosome mapping.</title>
        <authorList>
            <person name="Nishida H."/>
            <person name="Kondo S."/>
            <person name="Matsumoto T."/>
            <person name="Suzuki Y."/>
            <person name="Yoshikawa H."/>
            <person name="Taylor T.D."/>
            <person name="Sugiyama J."/>
        </authorList>
    </citation>
    <scope>NUCLEOTIDE SEQUENCE [LARGE SCALE GENOMIC DNA]</scope>
    <source>
        <strain evidence="3">CBS 9802 / IAM 14324 / JCM 22182 / KY 12970</strain>
    </source>
</reference>
<evidence type="ECO:0000313" key="2">
    <source>
        <dbReference type="EMBL" id="GAA97136.1"/>
    </source>
</evidence>
<name>G7E2S6_MIXOS</name>
<dbReference type="HOGENOM" id="CLU_393374_0_0_1"/>
<dbReference type="OrthoDB" id="630188at2759"/>
<evidence type="ECO:0000313" key="3">
    <source>
        <dbReference type="Proteomes" id="UP000009131"/>
    </source>
</evidence>
<organism evidence="2 3">
    <name type="scientific">Mixia osmundae (strain CBS 9802 / IAM 14324 / JCM 22182 / KY 12970)</name>
    <dbReference type="NCBI Taxonomy" id="764103"/>
    <lineage>
        <taxon>Eukaryota</taxon>
        <taxon>Fungi</taxon>
        <taxon>Dikarya</taxon>
        <taxon>Basidiomycota</taxon>
        <taxon>Pucciniomycotina</taxon>
        <taxon>Mixiomycetes</taxon>
        <taxon>Mixiales</taxon>
        <taxon>Mixiaceae</taxon>
        <taxon>Mixia</taxon>
    </lineage>
</organism>
<dbReference type="Proteomes" id="UP000009131">
    <property type="component" value="Unassembled WGS sequence"/>
</dbReference>
<dbReference type="OMA" id="RQHADCA"/>
<sequence>MARRISLANGLLAATPKRRRLCSPARAALCAMLGFVTLLFSLIAWAEDRELAKSRLLDVAAHHWSSTYLEHVKANRSVFIDASEPKARVIKSPQPDVQDVYRHANRPAVIVVRGSMPSLDDLPIDSPLRTTWIESLEYMAEESRRLFHALFEEDLLSDIIGIPGTGVSDAEEAIDLQTYLDCMTSEGSWVYDPTGQLSRVELDGNGYTVHKQNALYASCDKTYYKSPHRVPLTSDGPANVNSEADSWSVRESLKWRWRAHASCKDKIPHHVNATSLHLSRKDFCRYLQNKYIMIIGDSPTGYLTHDLLLDWTTEKPATCYGDTYCKEHMICRGNLDPVVLKADARESDAWGHEDHVGPELLPPPILTQQTHLSKRDDSIFERARRALIPEDDTSAHGAPLPIAPDLTTQEGAMLRYRRSDSMLLHGGVTYKGHDAHYVNPATGIREVNLYTLADARRSDLVIMSKSPLPVPEETGHQRHLAALIDDDDVAGEAKVLQIIKAAVNITMDVWLPDILRSLHTLKSVPSDQLVIYRGGWRMQPGCSDPSESVETPAELADPFDWQRWWKSPGDGPPPFDLAPSLKTLFFPALAPEQLPDDTTPVLNRHALFYNVQTVLQNQILRTEILPALGIVFLDTETPMSIWRSGLVGGSTLQRSYLVDQTQSSGTSAMRKPQARNCLQPCLPSAGLALEDALIGALSRLFEWGYSGEHSDLFLDEAYIPIRQRSKEH</sequence>
<protein>
    <submittedName>
        <fullName evidence="2">Uncharacterized protein</fullName>
    </submittedName>
</protein>
<gene>
    <name evidence="2" type="primary">Mo03811</name>
    <name evidence="2" type="ORF">E5Q_03811</name>
</gene>
<dbReference type="RefSeq" id="XP_014568377.1">
    <property type="nucleotide sequence ID" value="XM_014712891.1"/>
</dbReference>
<keyword evidence="1" id="KW-0812">Transmembrane</keyword>
<accession>G7E2S6</accession>
<dbReference type="InParanoid" id="G7E2S6"/>
<reference evidence="2 3" key="1">
    <citation type="journal article" date="2011" name="J. Gen. Appl. Microbiol.">
        <title>Draft genome sequencing of the enigmatic basidiomycete Mixia osmundae.</title>
        <authorList>
            <person name="Nishida H."/>
            <person name="Nagatsuka Y."/>
            <person name="Sugiyama J."/>
        </authorList>
    </citation>
    <scope>NUCLEOTIDE SEQUENCE [LARGE SCALE GENOMIC DNA]</scope>
    <source>
        <strain evidence="3">CBS 9802 / IAM 14324 / JCM 22182 / KY 12970</strain>
    </source>
</reference>
<dbReference type="EMBL" id="BABT02000112">
    <property type="protein sequence ID" value="GAA97136.1"/>
    <property type="molecule type" value="Genomic_DNA"/>
</dbReference>
<evidence type="ECO:0000256" key="1">
    <source>
        <dbReference type="SAM" id="Phobius"/>
    </source>
</evidence>
<proteinExistence type="predicted"/>
<keyword evidence="1" id="KW-0472">Membrane</keyword>
<dbReference type="eggNOG" id="ENOG502RP68">
    <property type="taxonomic scope" value="Eukaryota"/>
</dbReference>